<dbReference type="InterPro" id="IPR027417">
    <property type="entry name" value="P-loop_NTPase"/>
</dbReference>
<keyword evidence="4" id="KW-0472">Membrane</keyword>
<dbReference type="EMBL" id="RXGB01006628">
    <property type="protein sequence ID" value="TMW86311.1"/>
    <property type="molecule type" value="Genomic_DNA"/>
</dbReference>
<reference evidence="6" key="1">
    <citation type="submission" date="2019-05" db="EMBL/GenBank/DDBJ databases">
        <title>The de novo reference genome and transcriptome assemblies of the wild tomato species Solanum chilense.</title>
        <authorList>
            <person name="Stam R."/>
            <person name="Nosenko T."/>
            <person name="Hoerger A.C."/>
            <person name="Stephan W."/>
            <person name="Seidel M.A."/>
            <person name="Kuhn J.M.M."/>
            <person name="Haberer G."/>
            <person name="Tellier A."/>
        </authorList>
    </citation>
    <scope>NUCLEOTIDE SEQUENCE</scope>
    <source>
        <tissue evidence="6">Mature leaves</tissue>
    </source>
</reference>
<dbReference type="GO" id="GO:0043531">
    <property type="term" value="F:ADP binding"/>
    <property type="evidence" value="ECO:0007669"/>
    <property type="project" value="InterPro"/>
</dbReference>
<proteinExistence type="predicted"/>
<evidence type="ECO:0000256" key="3">
    <source>
        <dbReference type="ARBA" id="ARBA00023054"/>
    </source>
</evidence>
<evidence type="ECO:0000256" key="2">
    <source>
        <dbReference type="ARBA" id="ARBA00022614"/>
    </source>
</evidence>
<dbReference type="SUPFAM" id="SSF52540">
    <property type="entry name" value="P-loop containing nucleoside triphosphate hydrolases"/>
    <property type="match status" value="1"/>
</dbReference>
<dbReference type="Pfam" id="PF00931">
    <property type="entry name" value="NB-ARC"/>
    <property type="match status" value="1"/>
</dbReference>
<dbReference type="InterPro" id="IPR002182">
    <property type="entry name" value="NB-ARC"/>
</dbReference>
<dbReference type="GO" id="GO:0016020">
    <property type="term" value="C:membrane"/>
    <property type="evidence" value="ECO:0007669"/>
    <property type="project" value="UniProtKB-SubCell"/>
</dbReference>
<organism evidence="6">
    <name type="scientific">Solanum chilense</name>
    <name type="common">Tomato</name>
    <name type="synonym">Lycopersicon chilense</name>
    <dbReference type="NCBI Taxonomy" id="4083"/>
    <lineage>
        <taxon>Eukaryota</taxon>
        <taxon>Viridiplantae</taxon>
        <taxon>Streptophyta</taxon>
        <taxon>Embryophyta</taxon>
        <taxon>Tracheophyta</taxon>
        <taxon>Spermatophyta</taxon>
        <taxon>Magnoliopsida</taxon>
        <taxon>eudicotyledons</taxon>
        <taxon>Gunneridae</taxon>
        <taxon>Pentapetalae</taxon>
        <taxon>asterids</taxon>
        <taxon>lamiids</taxon>
        <taxon>Solanales</taxon>
        <taxon>Solanaceae</taxon>
        <taxon>Solanoideae</taxon>
        <taxon>Solaneae</taxon>
        <taxon>Solanum</taxon>
        <taxon>Solanum subgen. Lycopersicon</taxon>
    </lineage>
</organism>
<feature type="non-terminal residue" evidence="6">
    <location>
        <position position="1"/>
    </location>
</feature>
<dbReference type="Gene3D" id="1.10.8.430">
    <property type="entry name" value="Helical domain of apoptotic protease-activating factors"/>
    <property type="match status" value="1"/>
</dbReference>
<dbReference type="GO" id="GO:0006952">
    <property type="term" value="P:defense response"/>
    <property type="evidence" value="ECO:0007669"/>
    <property type="project" value="InterPro"/>
</dbReference>
<dbReference type="PANTHER" id="PTHR11017">
    <property type="entry name" value="LEUCINE-RICH REPEAT-CONTAINING PROTEIN"/>
    <property type="match status" value="1"/>
</dbReference>
<keyword evidence="2" id="KW-0433">Leucine-rich repeat</keyword>
<keyword evidence="3" id="KW-0175">Coiled coil</keyword>
<dbReference type="PANTHER" id="PTHR11017:SF368">
    <property type="entry name" value="TIR DOMAIN-CONTAINING PROTEIN"/>
    <property type="match status" value="1"/>
</dbReference>
<dbReference type="InterPro" id="IPR042197">
    <property type="entry name" value="Apaf_helical"/>
</dbReference>
<evidence type="ECO:0000256" key="1">
    <source>
        <dbReference type="ARBA" id="ARBA00004170"/>
    </source>
</evidence>
<evidence type="ECO:0000256" key="4">
    <source>
        <dbReference type="ARBA" id="ARBA00023136"/>
    </source>
</evidence>
<dbReference type="Gene3D" id="3.40.50.300">
    <property type="entry name" value="P-loop containing nucleotide triphosphate hydrolases"/>
    <property type="match status" value="1"/>
</dbReference>
<dbReference type="AlphaFoldDB" id="A0A6N2AYZ4"/>
<evidence type="ECO:0000313" key="6">
    <source>
        <dbReference type="EMBL" id="TMW86311.1"/>
    </source>
</evidence>
<feature type="domain" description="NB-ARC" evidence="5">
    <location>
        <begin position="18"/>
        <end position="100"/>
    </location>
</feature>
<dbReference type="PRINTS" id="PR00364">
    <property type="entry name" value="DISEASERSIST"/>
</dbReference>
<protein>
    <recommendedName>
        <fullName evidence="5">NB-ARC domain-containing protein</fullName>
    </recommendedName>
</protein>
<evidence type="ECO:0000259" key="5">
    <source>
        <dbReference type="Pfam" id="PF00931"/>
    </source>
</evidence>
<gene>
    <name evidence="6" type="ORF">EJD97_021593</name>
</gene>
<comment type="caution">
    <text evidence="6">The sequence shown here is derived from an EMBL/GenBank/DDBJ whole genome shotgun (WGS) entry which is preliminary data.</text>
</comment>
<feature type="non-terminal residue" evidence="6">
    <location>
        <position position="183"/>
    </location>
</feature>
<dbReference type="GO" id="GO:0005524">
    <property type="term" value="F:ATP binding"/>
    <property type="evidence" value="ECO:0007669"/>
    <property type="project" value="UniProtKB-KW"/>
</dbReference>
<dbReference type="InterPro" id="IPR044974">
    <property type="entry name" value="Disease_R_plants"/>
</dbReference>
<sequence>QFLYEILDGRKIDIHSVEDGMNQIKSVVHGKRVLVVLDDIDEVDQLAAIVGMRDCFYLGSKIIVTTRHIELLRACKIELIDDVQKLNKDEYVELFSWHAFGQGHPVEHYTKLFTMIIEYCIGCPLALQVFGSSLSGKSLDAWESTLRKLGLIPNSQVSKKLQISFAFIQDDRDKSLFPDIACF</sequence>
<name>A0A6N2AYZ4_SOLCI</name>
<accession>A0A6N2AYZ4</accession>
<comment type="subcellular location">
    <subcellularLocation>
        <location evidence="1">Membrane</location>
        <topology evidence="1">Peripheral membrane protein</topology>
    </subcellularLocation>
</comment>